<organism evidence="17 18">
    <name type="scientific">Boletus reticuloceps</name>
    <dbReference type="NCBI Taxonomy" id="495285"/>
    <lineage>
        <taxon>Eukaryota</taxon>
        <taxon>Fungi</taxon>
        <taxon>Dikarya</taxon>
        <taxon>Basidiomycota</taxon>
        <taxon>Agaricomycotina</taxon>
        <taxon>Agaricomycetes</taxon>
        <taxon>Agaricomycetidae</taxon>
        <taxon>Boletales</taxon>
        <taxon>Boletineae</taxon>
        <taxon>Boletaceae</taxon>
        <taxon>Boletoideae</taxon>
        <taxon>Boletus</taxon>
    </lineage>
</organism>
<keyword evidence="4" id="KW-0808">Transferase</keyword>
<feature type="region of interest" description="Disordered" evidence="14">
    <location>
        <begin position="1551"/>
        <end position="1640"/>
    </location>
</feature>
<dbReference type="PANTHER" id="PTHR10615:SF161">
    <property type="entry name" value="HISTONE ACETYLTRANSFERASE KAT7"/>
    <property type="match status" value="1"/>
</dbReference>
<dbReference type="PROSITE" id="PS51726">
    <property type="entry name" value="MYST_HAT"/>
    <property type="match status" value="1"/>
</dbReference>
<comment type="subcellular location">
    <subcellularLocation>
        <location evidence="1 13">Nucleus</location>
    </subcellularLocation>
</comment>
<feature type="compositionally biased region" description="Basic and acidic residues" evidence="14">
    <location>
        <begin position="1135"/>
        <end position="1152"/>
    </location>
</feature>
<dbReference type="GO" id="GO:0005634">
    <property type="term" value="C:nucleus"/>
    <property type="evidence" value="ECO:0007669"/>
    <property type="project" value="UniProtKB-SubCell"/>
</dbReference>
<gene>
    <name evidence="17" type="ORF">JVT61DRAFT_6557</name>
</gene>
<evidence type="ECO:0000256" key="9">
    <source>
        <dbReference type="ARBA" id="ARBA00022990"/>
    </source>
</evidence>
<dbReference type="InterPro" id="IPR019787">
    <property type="entry name" value="Znf_PHD-finger"/>
</dbReference>
<dbReference type="InterPro" id="IPR036388">
    <property type="entry name" value="WH-like_DNA-bd_sf"/>
</dbReference>
<name>A0A8I2YLI4_9AGAM</name>
<comment type="catalytic activity">
    <reaction evidence="13">
        <text>L-lysyl-[protein] + acetyl-CoA = N(6)-acetyl-L-lysyl-[protein] + CoA + H(+)</text>
        <dbReference type="Rhea" id="RHEA:45948"/>
        <dbReference type="Rhea" id="RHEA-COMP:9752"/>
        <dbReference type="Rhea" id="RHEA-COMP:10731"/>
        <dbReference type="ChEBI" id="CHEBI:15378"/>
        <dbReference type="ChEBI" id="CHEBI:29969"/>
        <dbReference type="ChEBI" id="CHEBI:57287"/>
        <dbReference type="ChEBI" id="CHEBI:57288"/>
        <dbReference type="ChEBI" id="CHEBI:61930"/>
        <dbReference type="EC" id="2.3.1.48"/>
    </reaction>
</comment>
<keyword evidence="18" id="KW-1185">Reference proteome</keyword>
<dbReference type="Pfam" id="PF17772">
    <property type="entry name" value="zf-MYST"/>
    <property type="match status" value="1"/>
</dbReference>
<dbReference type="PANTHER" id="PTHR10615">
    <property type="entry name" value="HISTONE ACETYLTRANSFERASE"/>
    <property type="match status" value="1"/>
</dbReference>
<evidence type="ECO:0000256" key="1">
    <source>
        <dbReference type="ARBA" id="ARBA00004123"/>
    </source>
</evidence>
<dbReference type="Gene3D" id="3.30.60.60">
    <property type="entry name" value="N-acetyl transferase-like"/>
    <property type="match status" value="1"/>
</dbReference>
<evidence type="ECO:0000256" key="8">
    <source>
        <dbReference type="ARBA" id="ARBA00022853"/>
    </source>
</evidence>
<dbReference type="EMBL" id="JAGFBS010000022">
    <property type="protein sequence ID" value="KAG6373408.1"/>
    <property type="molecule type" value="Genomic_DNA"/>
</dbReference>
<feature type="region of interest" description="Disordered" evidence="14">
    <location>
        <begin position="961"/>
        <end position="1015"/>
    </location>
</feature>
<feature type="domain" description="MYST-type HAT" evidence="16">
    <location>
        <begin position="553"/>
        <end position="879"/>
    </location>
</feature>
<feature type="compositionally biased region" description="Basic and acidic residues" evidence="14">
    <location>
        <begin position="452"/>
        <end position="480"/>
    </location>
</feature>
<dbReference type="InterPro" id="IPR050603">
    <property type="entry name" value="MYST_HAT"/>
</dbReference>
<evidence type="ECO:0000259" key="16">
    <source>
        <dbReference type="PROSITE" id="PS51726"/>
    </source>
</evidence>
<dbReference type="Pfam" id="PF01853">
    <property type="entry name" value="MOZ_SAS"/>
    <property type="match status" value="1"/>
</dbReference>
<feature type="region of interest" description="Disordered" evidence="14">
    <location>
        <begin position="1380"/>
        <end position="1403"/>
    </location>
</feature>
<evidence type="ECO:0000313" key="17">
    <source>
        <dbReference type="EMBL" id="KAG6373408.1"/>
    </source>
</evidence>
<keyword evidence="8" id="KW-0156">Chromatin regulator</keyword>
<dbReference type="OrthoDB" id="787137at2759"/>
<dbReference type="GO" id="GO:0008270">
    <property type="term" value="F:zinc ion binding"/>
    <property type="evidence" value="ECO:0007669"/>
    <property type="project" value="UniProtKB-KW"/>
</dbReference>
<dbReference type="InterPro" id="IPR002717">
    <property type="entry name" value="HAT_MYST-type"/>
</dbReference>
<feature type="region of interest" description="Disordered" evidence="14">
    <location>
        <begin position="1029"/>
        <end position="1152"/>
    </location>
</feature>
<keyword evidence="9" id="KW-0007">Acetylation</keyword>
<feature type="compositionally biased region" description="Polar residues" evidence="14">
    <location>
        <begin position="1380"/>
        <end position="1389"/>
    </location>
</feature>
<dbReference type="InterPro" id="IPR001965">
    <property type="entry name" value="Znf_PHD"/>
</dbReference>
<keyword evidence="5" id="KW-0479">Metal-binding</keyword>
<evidence type="ECO:0000256" key="11">
    <source>
        <dbReference type="PIRSR" id="PIRSR602717-51"/>
    </source>
</evidence>
<evidence type="ECO:0000256" key="5">
    <source>
        <dbReference type="ARBA" id="ARBA00022723"/>
    </source>
</evidence>
<dbReference type="Gene3D" id="3.40.630.30">
    <property type="match status" value="1"/>
</dbReference>
<feature type="compositionally biased region" description="Polar residues" evidence="14">
    <location>
        <begin position="823"/>
        <end position="839"/>
    </location>
</feature>
<feature type="region of interest" description="Disordered" evidence="14">
    <location>
        <begin position="1329"/>
        <end position="1354"/>
    </location>
</feature>
<dbReference type="Gene3D" id="1.10.10.10">
    <property type="entry name" value="Winged helix-like DNA-binding domain superfamily/Winged helix DNA-binding domain"/>
    <property type="match status" value="1"/>
</dbReference>
<dbReference type="GO" id="GO:0031507">
    <property type="term" value="P:heterochromatin formation"/>
    <property type="evidence" value="ECO:0007669"/>
    <property type="project" value="UniProtKB-ARBA"/>
</dbReference>
<accession>A0A8I2YLI4</accession>
<keyword evidence="6 12" id="KW-0863">Zinc-finger</keyword>
<feature type="region of interest" description="Disordered" evidence="14">
    <location>
        <begin position="316"/>
        <end position="553"/>
    </location>
</feature>
<dbReference type="FunFam" id="3.30.60.60:FF:000001">
    <property type="entry name" value="Histone acetyltransferase"/>
    <property type="match status" value="1"/>
</dbReference>
<dbReference type="SUPFAM" id="SSF55729">
    <property type="entry name" value="Acyl-CoA N-acyltransferases (Nat)"/>
    <property type="match status" value="1"/>
</dbReference>
<dbReference type="Pfam" id="PF00628">
    <property type="entry name" value="PHD"/>
    <property type="match status" value="1"/>
</dbReference>
<dbReference type="GO" id="GO:1990467">
    <property type="term" value="C:NuA3a histone acetyltransferase complex"/>
    <property type="evidence" value="ECO:0007669"/>
    <property type="project" value="TreeGrafter"/>
</dbReference>
<dbReference type="EC" id="2.3.1.48" evidence="3 13"/>
<evidence type="ECO:0000256" key="7">
    <source>
        <dbReference type="ARBA" id="ARBA00022833"/>
    </source>
</evidence>
<dbReference type="InterPro" id="IPR040706">
    <property type="entry name" value="Zf-MYST"/>
</dbReference>
<feature type="compositionally biased region" description="Basic residues" evidence="14">
    <location>
        <begin position="384"/>
        <end position="395"/>
    </location>
</feature>
<feature type="compositionally biased region" description="Basic and acidic residues" evidence="14">
    <location>
        <begin position="1081"/>
        <end position="1100"/>
    </location>
</feature>
<dbReference type="SMART" id="SM00249">
    <property type="entry name" value="PHD"/>
    <property type="match status" value="2"/>
</dbReference>
<dbReference type="InterPro" id="IPR011011">
    <property type="entry name" value="Znf_FYVE_PHD"/>
</dbReference>
<dbReference type="SUPFAM" id="SSF57903">
    <property type="entry name" value="FYVE/PHD zinc finger"/>
    <property type="match status" value="1"/>
</dbReference>
<dbReference type="GO" id="GO:0003712">
    <property type="term" value="F:transcription coregulator activity"/>
    <property type="evidence" value="ECO:0007669"/>
    <property type="project" value="TreeGrafter"/>
</dbReference>
<feature type="compositionally biased region" description="Polar residues" evidence="14">
    <location>
        <begin position="793"/>
        <end position="803"/>
    </location>
</feature>
<evidence type="ECO:0000256" key="3">
    <source>
        <dbReference type="ARBA" id="ARBA00013184"/>
    </source>
</evidence>
<feature type="compositionally biased region" description="Basic and acidic residues" evidence="14">
    <location>
        <begin position="971"/>
        <end position="980"/>
    </location>
</feature>
<feature type="region of interest" description="Disordered" evidence="14">
    <location>
        <begin position="908"/>
        <end position="942"/>
    </location>
</feature>
<feature type="compositionally biased region" description="Polar residues" evidence="14">
    <location>
        <begin position="1116"/>
        <end position="1134"/>
    </location>
</feature>
<dbReference type="CDD" id="cd15526">
    <property type="entry name" value="PHD1_MOZ_d4"/>
    <property type="match status" value="1"/>
</dbReference>
<dbReference type="InterPro" id="IPR016181">
    <property type="entry name" value="Acyl_CoA_acyltransferase"/>
</dbReference>
<keyword evidence="7" id="KW-0862">Zinc</keyword>
<dbReference type="InterPro" id="IPR013083">
    <property type="entry name" value="Znf_RING/FYVE/PHD"/>
</dbReference>
<feature type="compositionally biased region" description="Pro residues" evidence="14">
    <location>
        <begin position="1626"/>
        <end position="1635"/>
    </location>
</feature>
<dbReference type="FunFam" id="3.40.630.30:FF:000001">
    <property type="entry name" value="Histone acetyltransferase"/>
    <property type="match status" value="1"/>
</dbReference>
<evidence type="ECO:0000256" key="13">
    <source>
        <dbReference type="RuleBase" id="RU361211"/>
    </source>
</evidence>
<comment type="caution">
    <text evidence="17">The sequence shown here is derived from an EMBL/GenBank/DDBJ whole genome shotgun (WGS) entry which is preliminary data.</text>
</comment>
<feature type="compositionally biased region" description="Polar residues" evidence="14">
    <location>
        <begin position="1589"/>
        <end position="1605"/>
    </location>
</feature>
<dbReference type="GO" id="GO:0006357">
    <property type="term" value="P:regulation of transcription by RNA polymerase II"/>
    <property type="evidence" value="ECO:0007669"/>
    <property type="project" value="TreeGrafter"/>
</dbReference>
<evidence type="ECO:0000256" key="2">
    <source>
        <dbReference type="ARBA" id="ARBA00010107"/>
    </source>
</evidence>
<feature type="domain" description="PHD-type" evidence="15">
    <location>
        <begin position="245"/>
        <end position="311"/>
    </location>
</feature>
<dbReference type="GO" id="GO:0003682">
    <property type="term" value="F:chromatin binding"/>
    <property type="evidence" value="ECO:0007669"/>
    <property type="project" value="TreeGrafter"/>
</dbReference>
<dbReference type="PROSITE" id="PS50016">
    <property type="entry name" value="ZF_PHD_2"/>
    <property type="match status" value="1"/>
</dbReference>
<keyword evidence="10 13" id="KW-0539">Nucleus</keyword>
<protein>
    <recommendedName>
        <fullName evidence="3 13">Histone acetyltransferase</fullName>
        <ecNumber evidence="3 13">2.3.1.48</ecNumber>
    </recommendedName>
</protein>
<feature type="compositionally biased region" description="Basic residues" evidence="14">
    <location>
        <begin position="1031"/>
        <end position="1040"/>
    </location>
</feature>
<evidence type="ECO:0000313" key="18">
    <source>
        <dbReference type="Proteomes" id="UP000683000"/>
    </source>
</evidence>
<dbReference type="Proteomes" id="UP000683000">
    <property type="component" value="Unassembled WGS sequence"/>
</dbReference>
<feature type="region of interest" description="Disordered" evidence="14">
    <location>
        <begin position="159"/>
        <end position="179"/>
    </location>
</feature>
<proteinExistence type="inferred from homology"/>
<evidence type="ECO:0000256" key="14">
    <source>
        <dbReference type="SAM" id="MobiDB-lite"/>
    </source>
</evidence>
<feature type="region of interest" description="Disordered" evidence="14">
    <location>
        <begin position="118"/>
        <end position="142"/>
    </location>
</feature>
<feature type="compositionally biased region" description="Basic and acidic residues" evidence="14">
    <location>
        <begin position="432"/>
        <end position="445"/>
    </location>
</feature>
<evidence type="ECO:0000256" key="4">
    <source>
        <dbReference type="ARBA" id="ARBA00022679"/>
    </source>
</evidence>
<reference evidence="17" key="1">
    <citation type="submission" date="2021-03" db="EMBL/GenBank/DDBJ databases">
        <title>Evolutionary innovations through gain and loss of genes in the ectomycorrhizal Boletales.</title>
        <authorList>
            <person name="Wu G."/>
            <person name="Miyauchi S."/>
            <person name="Morin E."/>
            <person name="Yang Z.-L."/>
            <person name="Xu J."/>
            <person name="Martin F.M."/>
        </authorList>
    </citation>
    <scope>NUCLEOTIDE SEQUENCE</scope>
    <source>
        <strain evidence="17">BR01</strain>
    </source>
</reference>
<dbReference type="GO" id="GO:0004402">
    <property type="term" value="F:histone acetyltransferase activity"/>
    <property type="evidence" value="ECO:0007669"/>
    <property type="project" value="InterPro"/>
</dbReference>
<evidence type="ECO:0000256" key="12">
    <source>
        <dbReference type="PROSITE-ProRule" id="PRU00146"/>
    </source>
</evidence>
<evidence type="ECO:0000256" key="10">
    <source>
        <dbReference type="ARBA" id="ARBA00023242"/>
    </source>
</evidence>
<evidence type="ECO:0000256" key="6">
    <source>
        <dbReference type="ARBA" id="ARBA00022771"/>
    </source>
</evidence>
<feature type="compositionally biased region" description="Polar residues" evidence="14">
    <location>
        <begin position="538"/>
        <end position="553"/>
    </location>
</feature>
<sequence length="1743" mass="193585">MNRDQTFPIRRHAGRSRKSVLAVLVDEWSGRPIAPPELVAIRNLHSSTMRGRPFPTNALCDREAASEHGTPFTNVDDIPIDPALAGGPPIDPAIAGPRVAHSDGSQQVHSVIIQHQYEPPRKRHYSQEPVQYDQGPQGDPFAPQPPAAYLPIPETELPRVTKPQKRKRRPRREKECGFCQGNDAKNKHSESEAMVSCEECGRSGASHHADPHRVSINLFPGHPSCMELAEVAEVVRSYPWKCIECKTCEICQEKGDDVRESIPFMCYSFMSPQARILFCDFCDRGWHMDCLQPPLEEEPPGQWHCPMCPPLDILPPDPNTLPQHITFPQAGPDCPTGMSDPDGPTSDPLGADPEMDIQVDDSSTDKSTDSDTDTDETVSAPATRRPRSIKKKRPAQRATETQTPRPAKRMRLKVRSPPPPLIVRLRLPPKGKGKEREDDTEHNIFEDILPPSERDTSKTTIDSSDRVRYEKSRLASEEKLYPAPVPPPSAAENPDGPIAGPSSRPLRSATLHQLSIPPSLPPVSPVPSTASLVPPTPGTISQTPNTPTVPNGQSTLRIRTIRFGPYDIHPWYDAPFPEEYANIPDGRLWICEFCLKYMRSRFAFGRHRLKCKARHPPGDEIYRDGSITIFEVDGRKNKIYCQNLCLLSKMFLDHKSLFYDVEPFLFYVMTEIDDIGAHFVGYFSKEKCSPKQYNVSCIMTLPVRQRQGWGNYLIDFSYLLSKKEQRAGSPEKPLSGLGALGYKNYWTLALMRYLRSAPQKPTLEDISRSTSMTSEDIYTILVQQDMIAVDTAFSSSARPSPGQSIKFPRGRRNGIARRHLQRPNPQKQTEGGGNKSNTPFAAPAHYEISWDQDKVEHWLETWEKKGYLTLKPEKLKWTPFVLSRTKAGVELLQSEAGLGLGVIAQTATSQSPMDAGTPMLDTGDRAKSLASRQSSSNEQSEQIVVAREAVEVSAANLFDDLLPEKSATPKPMRDKPRDASPDSIAMSTRSASARAALDGGFGPNGESGDALPVGTNDVVLRIEDVTPTVPVKRRRGRPPRARPPDKAPAITQSFATEPGLTSPAKSTSPRKRRKLDSPSLEDLRSSTEFAYAERHDDQPVDRPPLAVNGDGHTPNGVRQGSTRTRHSPATSHVTDPTEREKESEPKDDLAQQECADVKSEDLGTPLTGLTSRHSVPSDDTVFVAEAVDGSVVRSKISGEGEAIPQSRDTVATEEAVALGVYSKRATASAIGSRLSGSSWFNCYGQLPAPWVSTPALVVQFSYVRHHSKCNVSLYFQPTPSDPGMAYGHLQRDPNVSNVSSLNQALGSHLTPTLSARSTFNHDGTFRLTDSPPTMLDSNGSGARPTQPVAGPSRSPIHEYAVPLTNDSPATNALKRKHTDGTNVMSNSQLGKRRREGQDVAEFDSDSVHGSKHWTEEEKTKLFTWLMDLSEDEHWNSLRSTKNSCFRECAVEVFGGKKTYQALKGCYERNFNLFKQIYAFEAFHAPSGNNGPLNMIVEGDRLREYERRLQLSRKGGCDVGNLNTRTIDHWHRSGWYNMFYRRWNGDPAIARLPTRHNVNGVPGGLNSDEVEEEETSLDVSGSPHPPLPQATRTPPYSQPVNSQPSTLIERPTVEAGPSSSPSRPMVLGPPKPPSPQPEQSHVHFSVPQTLMGACLQVLQAQVQHSKLKIDYLRRREEREEKECSVRQELERRRFEREQADRENNKESGMKQRAQLAMDLMGNPMVDASVRQAAVDYLKKLLTTD</sequence>
<feature type="compositionally biased region" description="Low complexity" evidence="14">
    <location>
        <begin position="928"/>
        <end position="942"/>
    </location>
</feature>
<feature type="compositionally biased region" description="Basic residues" evidence="14">
    <location>
        <begin position="162"/>
        <end position="171"/>
    </location>
</feature>
<feature type="compositionally biased region" description="Low complexity" evidence="14">
    <location>
        <begin position="983"/>
        <end position="996"/>
    </location>
</feature>
<evidence type="ECO:0000259" key="15">
    <source>
        <dbReference type="PROSITE" id="PS50016"/>
    </source>
</evidence>
<comment type="similarity">
    <text evidence="2 13">Belongs to the MYST (SAS/MOZ) family.</text>
</comment>
<dbReference type="Gene3D" id="3.30.40.10">
    <property type="entry name" value="Zinc/RING finger domain, C3HC4 (zinc finger)"/>
    <property type="match status" value="1"/>
</dbReference>
<feature type="compositionally biased region" description="Basic residues" evidence="14">
    <location>
        <begin position="808"/>
        <end position="821"/>
    </location>
</feature>
<feature type="region of interest" description="Disordered" evidence="14">
    <location>
        <begin position="793"/>
        <end position="841"/>
    </location>
</feature>
<feature type="active site" description="Proton donor/acceptor" evidence="11">
    <location>
        <position position="731"/>
    </location>
</feature>